<sequence>MDFEVVGGDANRQADPPREGVTLGLQPPGPVLDLDLDFLGPDQRRVVAGGLARRLGGVQNW</sequence>
<name>A0ABP4CIF7_9ACTN</name>
<keyword evidence="3" id="KW-1185">Reference proteome</keyword>
<evidence type="ECO:0000256" key="1">
    <source>
        <dbReference type="SAM" id="MobiDB-lite"/>
    </source>
</evidence>
<dbReference type="RefSeq" id="WP_344247836.1">
    <property type="nucleotide sequence ID" value="NZ_BAAAHH010000073.1"/>
</dbReference>
<feature type="region of interest" description="Disordered" evidence="1">
    <location>
        <begin position="1"/>
        <end position="21"/>
    </location>
</feature>
<comment type="caution">
    <text evidence="2">The sequence shown here is derived from an EMBL/GenBank/DDBJ whole genome shotgun (WGS) entry which is preliminary data.</text>
</comment>
<dbReference type="Proteomes" id="UP001500665">
    <property type="component" value="Unassembled WGS sequence"/>
</dbReference>
<dbReference type="EMBL" id="BAAAHH010000073">
    <property type="protein sequence ID" value="GAA0970249.1"/>
    <property type="molecule type" value="Genomic_DNA"/>
</dbReference>
<organism evidence="2 3">
    <name type="scientific">Actinocorallia libanotica</name>
    <dbReference type="NCBI Taxonomy" id="46162"/>
    <lineage>
        <taxon>Bacteria</taxon>
        <taxon>Bacillati</taxon>
        <taxon>Actinomycetota</taxon>
        <taxon>Actinomycetes</taxon>
        <taxon>Streptosporangiales</taxon>
        <taxon>Thermomonosporaceae</taxon>
        <taxon>Actinocorallia</taxon>
    </lineage>
</organism>
<reference evidence="3" key="1">
    <citation type="journal article" date="2019" name="Int. J. Syst. Evol. Microbiol.">
        <title>The Global Catalogue of Microorganisms (GCM) 10K type strain sequencing project: providing services to taxonomists for standard genome sequencing and annotation.</title>
        <authorList>
            <consortium name="The Broad Institute Genomics Platform"/>
            <consortium name="The Broad Institute Genome Sequencing Center for Infectious Disease"/>
            <person name="Wu L."/>
            <person name="Ma J."/>
        </authorList>
    </citation>
    <scope>NUCLEOTIDE SEQUENCE [LARGE SCALE GENOMIC DNA]</scope>
    <source>
        <strain evidence="3">JCM 10696</strain>
    </source>
</reference>
<proteinExistence type="predicted"/>
<protein>
    <submittedName>
        <fullName evidence="2">Uncharacterized protein</fullName>
    </submittedName>
</protein>
<evidence type="ECO:0000313" key="3">
    <source>
        <dbReference type="Proteomes" id="UP001500665"/>
    </source>
</evidence>
<gene>
    <name evidence="2" type="ORF">GCM10009550_77750</name>
</gene>
<accession>A0ABP4CIF7</accession>
<evidence type="ECO:0000313" key="2">
    <source>
        <dbReference type="EMBL" id="GAA0970249.1"/>
    </source>
</evidence>